<dbReference type="Pfam" id="PF03407">
    <property type="entry name" value="Nucleotid_trans"/>
    <property type="match status" value="1"/>
</dbReference>
<proteinExistence type="predicted"/>
<protein>
    <recommendedName>
        <fullName evidence="1">Nucleotide-diphospho-sugar transferase domain-containing protein</fullName>
    </recommendedName>
</protein>
<accession>A0A381V8P4</accession>
<sequence>MKVYIFYTDSHKILLDDFFLPSIKDEYNAELDITKFEQKCPSGRLNSNGWIETMYFKIDTILKGINENINKQNNIFIHSDIDIQFFGNFIEDCKNIFSQSNCDILFQKGGRSICMGFLICKANTKTKQFFTDIKSKMKENWKHDEYNAKKLLNIPHRYSEKKVNKPNLFNNEYSIKWNYLPSKKYINGTHVAISTANGNFKEPPQTTIMHHATCTIGVENKIKQLNYVKDFFNKSII</sequence>
<organism evidence="2">
    <name type="scientific">marine metagenome</name>
    <dbReference type="NCBI Taxonomy" id="408172"/>
    <lineage>
        <taxon>unclassified sequences</taxon>
        <taxon>metagenomes</taxon>
        <taxon>ecological metagenomes</taxon>
    </lineage>
</organism>
<reference evidence="2" key="1">
    <citation type="submission" date="2018-05" db="EMBL/GenBank/DDBJ databases">
        <authorList>
            <person name="Lanie J.A."/>
            <person name="Ng W.-L."/>
            <person name="Kazmierczak K.M."/>
            <person name="Andrzejewski T.M."/>
            <person name="Davidsen T.M."/>
            <person name="Wayne K.J."/>
            <person name="Tettelin H."/>
            <person name="Glass J.I."/>
            <person name="Rusch D."/>
            <person name="Podicherti R."/>
            <person name="Tsui H.-C.T."/>
            <person name="Winkler M.E."/>
        </authorList>
    </citation>
    <scope>NUCLEOTIDE SEQUENCE</scope>
</reference>
<dbReference type="AlphaFoldDB" id="A0A381V8P4"/>
<gene>
    <name evidence="2" type="ORF">METZ01_LOCUS88911</name>
</gene>
<dbReference type="InterPro" id="IPR005069">
    <property type="entry name" value="Nucl-diP-sugar_transferase"/>
</dbReference>
<feature type="domain" description="Nucleotide-diphospho-sugar transferase" evidence="1">
    <location>
        <begin position="72"/>
        <end position="225"/>
    </location>
</feature>
<dbReference type="EMBL" id="UINC01008006">
    <property type="protein sequence ID" value="SVA36057.1"/>
    <property type="molecule type" value="Genomic_DNA"/>
</dbReference>
<name>A0A381V8P4_9ZZZZ</name>
<evidence type="ECO:0000313" key="2">
    <source>
        <dbReference type="EMBL" id="SVA36057.1"/>
    </source>
</evidence>
<evidence type="ECO:0000259" key="1">
    <source>
        <dbReference type="Pfam" id="PF03407"/>
    </source>
</evidence>